<keyword evidence="15" id="KW-1185">Reference proteome</keyword>
<evidence type="ECO:0000313" key="14">
    <source>
        <dbReference type="EMBL" id="KAL2472430.1"/>
    </source>
</evidence>
<reference evidence="15" key="1">
    <citation type="submission" date="2024-07" db="EMBL/GenBank/DDBJ databases">
        <title>Two chromosome-level genome assemblies of Korean endemic species Abeliophyllum distichum and Forsythia ovata (Oleaceae).</title>
        <authorList>
            <person name="Jang H."/>
        </authorList>
    </citation>
    <scope>NUCLEOTIDE SEQUENCE [LARGE SCALE GENOMIC DNA]</scope>
</reference>
<proteinExistence type="inferred from homology"/>
<dbReference type="Gene3D" id="1.10.630.10">
    <property type="entry name" value="Cytochrome P450"/>
    <property type="match status" value="1"/>
</dbReference>
<sequence length="490" mass="55593">MKYPNKYTRLPPGPRKFPVIGHLHHIVGTSLPHHHSLRNLAQIYGPLMHLRFGEVSVIVVSSPEMAKEVLKTLDPACANRPRSVATEIMWYNYVDIVFSPYGDYWQQMRKVCILEMLSPKNVRSFASIRKDEASCLVESILSTSEAQFDLTEKISLCTSSITCRTAFGKVSRDREASIRLIKKALALAGHFDLADLFPSVKLFDLISWNKFKLLKMRSKLDVILDSIIDEHRNNLTAANKANGELGCEDLVDVLLRLKESSDLDFPITNDNIKAVIFDMFSAGTESSSTTLDWAMAELMKNPRVMAKTQNEIRQAFNGRETINETDIHILKYLKLVIKETLRLHPPISIIPRACREECEIGGYQIPLNANVIVNIWGIGRDPNYWENPESFEPERFEIHSVDFLGNHFEFLPFGSGKRICPGMAFGIANIEFLLAQLLYHFDWKLPNGINSNDIDMTEVDGIAISRKNNLYLIATPYDPSSGDPYQDKDI</sequence>
<comment type="caution">
    <text evidence="14">The sequence shown here is derived from an EMBL/GenBank/DDBJ whole genome shotgun (WGS) entry which is preliminary data.</text>
</comment>
<dbReference type="InterPro" id="IPR001128">
    <property type="entry name" value="Cyt_P450"/>
</dbReference>
<dbReference type="InterPro" id="IPR017972">
    <property type="entry name" value="Cyt_P450_CS"/>
</dbReference>
<dbReference type="EMBL" id="JBFOLK010000012">
    <property type="protein sequence ID" value="KAL2472430.1"/>
    <property type="molecule type" value="Genomic_DNA"/>
</dbReference>
<keyword evidence="9 12" id="KW-0408">Iron</keyword>
<keyword evidence="8 13" id="KW-0560">Oxidoreductase</keyword>
<keyword evidence="10 13" id="KW-0503">Monooxygenase</keyword>
<evidence type="ECO:0000256" key="9">
    <source>
        <dbReference type="ARBA" id="ARBA00023004"/>
    </source>
</evidence>
<dbReference type="AlphaFoldDB" id="A0ABD1Q896"/>
<dbReference type="PRINTS" id="PR00385">
    <property type="entry name" value="P450"/>
</dbReference>
<keyword evidence="4" id="KW-0812">Transmembrane</keyword>
<evidence type="ECO:0000313" key="15">
    <source>
        <dbReference type="Proteomes" id="UP001604336"/>
    </source>
</evidence>
<dbReference type="PROSITE" id="PS00086">
    <property type="entry name" value="CYTOCHROME_P450"/>
    <property type="match status" value="1"/>
</dbReference>
<dbReference type="PRINTS" id="PR00463">
    <property type="entry name" value="EP450I"/>
</dbReference>
<organism evidence="14 15">
    <name type="scientific">Abeliophyllum distichum</name>
    <dbReference type="NCBI Taxonomy" id="126358"/>
    <lineage>
        <taxon>Eukaryota</taxon>
        <taxon>Viridiplantae</taxon>
        <taxon>Streptophyta</taxon>
        <taxon>Embryophyta</taxon>
        <taxon>Tracheophyta</taxon>
        <taxon>Spermatophyta</taxon>
        <taxon>Magnoliopsida</taxon>
        <taxon>eudicotyledons</taxon>
        <taxon>Gunneridae</taxon>
        <taxon>Pentapetalae</taxon>
        <taxon>asterids</taxon>
        <taxon>lamiids</taxon>
        <taxon>Lamiales</taxon>
        <taxon>Oleaceae</taxon>
        <taxon>Forsythieae</taxon>
        <taxon>Abeliophyllum</taxon>
    </lineage>
</organism>
<dbReference type="InterPro" id="IPR052306">
    <property type="entry name" value="CYP450_71D"/>
</dbReference>
<keyword evidence="5 12" id="KW-0479">Metal-binding</keyword>
<name>A0ABD1Q896_9LAMI</name>
<dbReference type="InterPro" id="IPR002401">
    <property type="entry name" value="Cyt_P450_E_grp-I"/>
</dbReference>
<evidence type="ECO:0000256" key="3">
    <source>
        <dbReference type="ARBA" id="ARBA00022617"/>
    </source>
</evidence>
<evidence type="ECO:0000256" key="6">
    <source>
        <dbReference type="ARBA" id="ARBA00022968"/>
    </source>
</evidence>
<dbReference type="Proteomes" id="UP001604336">
    <property type="component" value="Unassembled WGS sequence"/>
</dbReference>
<comment type="similarity">
    <text evidence="2 13">Belongs to the cytochrome P450 family.</text>
</comment>
<dbReference type="GO" id="GO:0004497">
    <property type="term" value="F:monooxygenase activity"/>
    <property type="evidence" value="ECO:0007669"/>
    <property type="project" value="UniProtKB-KW"/>
</dbReference>
<evidence type="ECO:0000256" key="8">
    <source>
        <dbReference type="ARBA" id="ARBA00023002"/>
    </source>
</evidence>
<evidence type="ECO:0000256" key="2">
    <source>
        <dbReference type="ARBA" id="ARBA00010617"/>
    </source>
</evidence>
<dbReference type="GO" id="GO:0016020">
    <property type="term" value="C:membrane"/>
    <property type="evidence" value="ECO:0007669"/>
    <property type="project" value="UniProtKB-SubCell"/>
</dbReference>
<evidence type="ECO:0000256" key="5">
    <source>
        <dbReference type="ARBA" id="ARBA00022723"/>
    </source>
</evidence>
<keyword evidence="7" id="KW-1133">Transmembrane helix</keyword>
<dbReference type="CDD" id="cd11072">
    <property type="entry name" value="CYP71-like"/>
    <property type="match status" value="1"/>
</dbReference>
<evidence type="ECO:0000256" key="11">
    <source>
        <dbReference type="ARBA" id="ARBA00023136"/>
    </source>
</evidence>
<gene>
    <name evidence="14" type="ORF">Adt_40566</name>
</gene>
<dbReference type="InterPro" id="IPR036396">
    <property type="entry name" value="Cyt_P450_sf"/>
</dbReference>
<evidence type="ECO:0000256" key="4">
    <source>
        <dbReference type="ARBA" id="ARBA00022692"/>
    </source>
</evidence>
<evidence type="ECO:0000256" key="13">
    <source>
        <dbReference type="RuleBase" id="RU000461"/>
    </source>
</evidence>
<dbReference type="GO" id="GO:0046872">
    <property type="term" value="F:metal ion binding"/>
    <property type="evidence" value="ECO:0007669"/>
    <property type="project" value="UniProtKB-KW"/>
</dbReference>
<protein>
    <submittedName>
        <fullName evidence="14">Cytochrome</fullName>
    </submittedName>
</protein>
<dbReference type="Pfam" id="PF00067">
    <property type="entry name" value="p450"/>
    <property type="match status" value="1"/>
</dbReference>
<keyword evidence="6" id="KW-0735">Signal-anchor</keyword>
<dbReference type="SUPFAM" id="SSF48264">
    <property type="entry name" value="Cytochrome P450"/>
    <property type="match status" value="1"/>
</dbReference>
<feature type="binding site" description="axial binding residue" evidence="12">
    <location>
        <position position="420"/>
    </location>
    <ligand>
        <name>heme</name>
        <dbReference type="ChEBI" id="CHEBI:30413"/>
    </ligand>
    <ligandPart>
        <name>Fe</name>
        <dbReference type="ChEBI" id="CHEBI:18248"/>
    </ligandPart>
</feature>
<keyword evidence="11" id="KW-0472">Membrane</keyword>
<dbReference type="PANTHER" id="PTHR47953:SF16">
    <property type="entry name" value="CYTOCHROME P450 71D8"/>
    <property type="match status" value="1"/>
</dbReference>
<comment type="subcellular location">
    <subcellularLocation>
        <location evidence="1">Membrane</location>
        <topology evidence="1">Single-pass type II membrane protein</topology>
    </subcellularLocation>
</comment>
<dbReference type="PANTHER" id="PTHR47953">
    <property type="entry name" value="OS08G0105600 PROTEIN"/>
    <property type="match status" value="1"/>
</dbReference>
<keyword evidence="3 12" id="KW-0349">Heme</keyword>
<evidence type="ECO:0000256" key="7">
    <source>
        <dbReference type="ARBA" id="ARBA00022989"/>
    </source>
</evidence>
<comment type="cofactor">
    <cofactor evidence="12">
        <name>heme</name>
        <dbReference type="ChEBI" id="CHEBI:30413"/>
    </cofactor>
</comment>
<evidence type="ECO:0000256" key="1">
    <source>
        <dbReference type="ARBA" id="ARBA00004606"/>
    </source>
</evidence>
<dbReference type="FunFam" id="1.10.630.10:FF:000043">
    <property type="entry name" value="Cytochrome P450 99A2"/>
    <property type="match status" value="1"/>
</dbReference>
<evidence type="ECO:0000256" key="10">
    <source>
        <dbReference type="ARBA" id="ARBA00023033"/>
    </source>
</evidence>
<accession>A0ABD1Q896</accession>
<evidence type="ECO:0000256" key="12">
    <source>
        <dbReference type="PIRSR" id="PIRSR602401-1"/>
    </source>
</evidence>